<organism evidence="1 2">
    <name type="scientific">Methanolobus chelungpuianus</name>
    <dbReference type="NCBI Taxonomy" id="502115"/>
    <lineage>
        <taxon>Archaea</taxon>
        <taxon>Methanobacteriati</taxon>
        <taxon>Methanobacteriota</taxon>
        <taxon>Stenosarchaea group</taxon>
        <taxon>Methanomicrobia</taxon>
        <taxon>Methanosarcinales</taxon>
        <taxon>Methanosarcinaceae</taxon>
        <taxon>Methanolobus</taxon>
    </lineage>
</organism>
<evidence type="ECO:0000313" key="1">
    <source>
        <dbReference type="EMBL" id="MCQ6962437.1"/>
    </source>
</evidence>
<dbReference type="Proteomes" id="UP001206983">
    <property type="component" value="Unassembled WGS sequence"/>
</dbReference>
<keyword evidence="2" id="KW-1185">Reference proteome</keyword>
<name>A0AAE3KWW6_9EURY</name>
<evidence type="ECO:0000313" key="2">
    <source>
        <dbReference type="Proteomes" id="UP001206983"/>
    </source>
</evidence>
<comment type="caution">
    <text evidence="1">The sequence shown here is derived from an EMBL/GenBank/DDBJ whole genome shotgun (WGS) entry which is preliminary data.</text>
</comment>
<dbReference type="RefSeq" id="WP_256622205.1">
    <property type="nucleotide sequence ID" value="NZ_JTEO01000004.1"/>
</dbReference>
<protein>
    <recommendedName>
        <fullName evidence="3">ParB/Sulfiredoxin domain-containing protein</fullName>
    </recommendedName>
</protein>
<reference evidence="1 2" key="1">
    <citation type="journal article" date="2011" name="Appl. Environ. Microbiol.">
        <title>Methanogenic archaea isolated from Taiwan's Chelungpu fault.</title>
        <authorList>
            <person name="Wu S.Y."/>
            <person name="Lai M.C."/>
        </authorList>
    </citation>
    <scope>NUCLEOTIDE SEQUENCE [LARGE SCALE GENOMIC DNA]</scope>
    <source>
        <strain evidence="1 2">St545Mb</strain>
    </source>
</reference>
<gene>
    <name evidence="1" type="ORF">PV02_04495</name>
</gene>
<dbReference type="AlphaFoldDB" id="A0AAE3KWW6"/>
<proteinExistence type="predicted"/>
<sequence>MASDSILVKIGGISTEIKMGEIEIDQIIFDEGNPRIGFHKDTQPFTNLSQNQIIFALSNKNRDAYAKLKENIEVNEGIVNPIWIEPIDHEIYRVIEGNTRLLIYRDLREKYPYKDFFKTIPCRILPAKITEEQRNFIRLEAHLRGTTPWDAYEKARYLFFLWNKEGYTYSQLANQTKLTEKEIVQSIQAFRDMEDQYLPKYGNDPSEVLKFSYFVEYEKNNKLKDQMNKIGLVTSDFCDWVGNNKISKAQDVREIYHLLESDQVREIFIKEGFEEAKEILGTIKPCLVDPLYQNIENVIEDIKNIPSYQISEMREGQQQSKKELILKLRDEVNRFVDRYLMEENT</sequence>
<dbReference type="CDD" id="cd16387">
    <property type="entry name" value="ParB_N_Srx"/>
    <property type="match status" value="1"/>
</dbReference>
<dbReference type="InterPro" id="IPR036086">
    <property type="entry name" value="ParB/Sulfiredoxin_sf"/>
</dbReference>
<evidence type="ECO:0008006" key="3">
    <source>
        <dbReference type="Google" id="ProtNLM"/>
    </source>
</evidence>
<dbReference type="EMBL" id="JTEO01000004">
    <property type="protein sequence ID" value="MCQ6962437.1"/>
    <property type="molecule type" value="Genomic_DNA"/>
</dbReference>
<dbReference type="Gene3D" id="3.90.1530.10">
    <property type="entry name" value="Conserved hypothetical protein from pyrococcus furiosus pfu- 392566-001, ParB domain"/>
    <property type="match status" value="1"/>
</dbReference>
<dbReference type="SUPFAM" id="SSF110849">
    <property type="entry name" value="ParB/Sulfiredoxin"/>
    <property type="match status" value="1"/>
</dbReference>
<accession>A0AAE3KWW6</accession>